<evidence type="ECO:0000313" key="3">
    <source>
        <dbReference type="Proteomes" id="UP000199517"/>
    </source>
</evidence>
<evidence type="ECO:0000256" key="1">
    <source>
        <dbReference type="SAM" id="Phobius"/>
    </source>
</evidence>
<keyword evidence="1" id="KW-0812">Transmembrane</keyword>
<feature type="transmembrane region" description="Helical" evidence="1">
    <location>
        <begin position="12"/>
        <end position="33"/>
    </location>
</feature>
<dbReference type="GO" id="GO:0043683">
    <property type="term" value="P:type IV pilus assembly"/>
    <property type="evidence" value="ECO:0007669"/>
    <property type="project" value="InterPro"/>
</dbReference>
<dbReference type="InterPro" id="IPR045584">
    <property type="entry name" value="Pilin-like"/>
</dbReference>
<dbReference type="SUPFAM" id="SSF54523">
    <property type="entry name" value="Pili subunits"/>
    <property type="match status" value="1"/>
</dbReference>
<dbReference type="Pfam" id="PF07963">
    <property type="entry name" value="N_methyl"/>
    <property type="match status" value="1"/>
</dbReference>
<dbReference type="Gene3D" id="3.30.700.10">
    <property type="entry name" value="Glycoprotein, Type 4 Pilin"/>
    <property type="match status" value="1"/>
</dbReference>
<dbReference type="OrthoDB" id="8592370at2"/>
<dbReference type="PANTHER" id="PTHR30093">
    <property type="entry name" value="GENERAL SECRETION PATHWAY PROTEIN G"/>
    <property type="match status" value="1"/>
</dbReference>
<dbReference type="InterPro" id="IPR031982">
    <property type="entry name" value="PilE-like"/>
</dbReference>
<protein>
    <submittedName>
        <fullName evidence="2">Type IV pilus assembly protein PilE</fullName>
    </submittedName>
</protein>
<accession>A0A1I1XYE0</accession>
<proteinExistence type="predicted"/>
<dbReference type="InterPro" id="IPR012902">
    <property type="entry name" value="N_methyl_site"/>
</dbReference>
<dbReference type="Pfam" id="PF16732">
    <property type="entry name" value="ComP_DUS"/>
    <property type="match status" value="1"/>
</dbReference>
<dbReference type="PROSITE" id="PS00409">
    <property type="entry name" value="PROKAR_NTER_METHYL"/>
    <property type="match status" value="1"/>
</dbReference>
<name>A0A1I1XYE0_9BURK</name>
<keyword evidence="1" id="KW-1133">Transmembrane helix</keyword>
<dbReference type="NCBIfam" id="TIGR02532">
    <property type="entry name" value="IV_pilin_GFxxxE"/>
    <property type="match status" value="1"/>
</dbReference>
<keyword evidence="1" id="KW-0472">Membrane</keyword>
<dbReference type="AlphaFoldDB" id="A0A1I1XYE0"/>
<dbReference type="RefSeq" id="WP_092955701.1">
    <property type="nucleotide sequence ID" value="NZ_FOMQ01000014.1"/>
</dbReference>
<organism evidence="2 3">
    <name type="scientific">Paracidovorax konjaci</name>
    <dbReference type="NCBI Taxonomy" id="32040"/>
    <lineage>
        <taxon>Bacteria</taxon>
        <taxon>Pseudomonadati</taxon>
        <taxon>Pseudomonadota</taxon>
        <taxon>Betaproteobacteria</taxon>
        <taxon>Burkholderiales</taxon>
        <taxon>Comamonadaceae</taxon>
        <taxon>Paracidovorax</taxon>
    </lineage>
</organism>
<dbReference type="EMBL" id="FOMQ01000014">
    <property type="protein sequence ID" value="SFE10540.1"/>
    <property type="molecule type" value="Genomic_DNA"/>
</dbReference>
<dbReference type="PANTHER" id="PTHR30093:SF47">
    <property type="entry name" value="TYPE IV PILUS NON-CORE MINOR PILIN PILE"/>
    <property type="match status" value="1"/>
</dbReference>
<dbReference type="Proteomes" id="UP000199517">
    <property type="component" value="Unassembled WGS sequence"/>
</dbReference>
<gene>
    <name evidence="2" type="ORF">SAMN04489710_114103</name>
</gene>
<keyword evidence="3" id="KW-1185">Reference proteome</keyword>
<evidence type="ECO:0000313" key="2">
    <source>
        <dbReference type="EMBL" id="SFE10540.1"/>
    </source>
</evidence>
<dbReference type="STRING" id="32040.SAMN04489710_114103"/>
<sequence length="160" mass="17389">MKHIKNSQGFSLIELMIVVAIIGLLAAVAYPAYTDSILKGRRAQGRTALAELLQQQERYMTQNNCYLKFTNTTGTLSATTCAGGTSTDVPFKVFSGDTRSSTAYWLSAKECTINNTAVDMKTCVLVEAVPTKTDSDVGTLQLNSFGQKTCTGNKKQLCWP</sequence>
<reference evidence="3" key="1">
    <citation type="submission" date="2016-10" db="EMBL/GenBank/DDBJ databases">
        <authorList>
            <person name="Varghese N."/>
            <person name="Submissions S."/>
        </authorList>
    </citation>
    <scope>NUCLEOTIDE SEQUENCE [LARGE SCALE GENOMIC DNA]</scope>
    <source>
        <strain evidence="3">DSM 7481</strain>
    </source>
</reference>